<dbReference type="RefSeq" id="WP_020194575.1">
    <property type="nucleotide sequence ID" value="NZ_BAOH01000005.1"/>
</dbReference>
<dbReference type="EC" id="2.1.1.37" evidence="1"/>
<sequence length="504" mass="56826">MTLLIQRPVNRVTSKKAGVKNRIWLEGKEILNYFKVGETIKIEDQDDGETIVAVSVPVEAKRSDRSLRSVSSKVNRYSGAKVGLIELNESNSDILKTYKPEQVLKIVMQRGVLKITVKHDVLEERIQERESTMIDRLKKGIPLEKADLFAGGGTQTIMSHDGFKLAGLSSVVRFALDNYDQAIENLATNVRHVFDDYSVLINSDISLIDPMMLPKVDILTITAPCTDTAKCARAKKGNKLETDQTAHLVFYYSKILEHCNPSIVFIENVKTWKNFASWHVLAALLTQFGYKFQVREIDSHKEGFSLETRERMYVVAQSRNLDLDFDLDDVESVSKPRQTLAEVLDHVSPESEVWKPYDHLKKEQKKHEAKGNGFKMQIFTPESTYIATLRALYQRAGTSDPLIKHPTKDLYRQVSEIEHCRIKEIPEEFVAGTVVGHAQKILGNGLSGLVSKSIFYYLGLSLKRLVQPKIELKAKVNDAFDKAGKEANQLTLNFDNLLSGVSAA</sequence>
<gene>
    <name evidence="8" type="ORF">H735_10665</name>
</gene>
<dbReference type="PANTHER" id="PTHR46098:SF1">
    <property type="entry name" value="TRNA (CYTOSINE(38)-C(5))-METHYLTRANSFERASE"/>
    <property type="match status" value="1"/>
</dbReference>
<keyword evidence="2 7" id="KW-0489">Methyltransferase</keyword>
<evidence type="ECO:0000313" key="9">
    <source>
        <dbReference type="Proteomes" id="UP000031586"/>
    </source>
</evidence>
<dbReference type="GO" id="GO:0032259">
    <property type="term" value="P:methylation"/>
    <property type="evidence" value="ECO:0007669"/>
    <property type="project" value="UniProtKB-KW"/>
</dbReference>
<dbReference type="InterPro" id="IPR001525">
    <property type="entry name" value="C5_MeTfrase"/>
</dbReference>
<dbReference type="AlphaFoldDB" id="A0A0C1ZB85"/>
<organism evidence="8 9">
    <name type="scientific">Vibrio owensii CAIM 1854 = LMG 25443</name>
    <dbReference type="NCBI Taxonomy" id="1229493"/>
    <lineage>
        <taxon>Bacteria</taxon>
        <taxon>Pseudomonadati</taxon>
        <taxon>Pseudomonadota</taxon>
        <taxon>Gammaproteobacteria</taxon>
        <taxon>Vibrionales</taxon>
        <taxon>Vibrionaceae</taxon>
        <taxon>Vibrio</taxon>
    </lineage>
</organism>
<proteinExistence type="inferred from homology"/>
<comment type="catalytic activity">
    <reaction evidence="6">
        <text>a 2'-deoxycytidine in DNA + S-adenosyl-L-methionine = a 5-methyl-2'-deoxycytidine in DNA + S-adenosyl-L-homocysteine + H(+)</text>
        <dbReference type="Rhea" id="RHEA:13681"/>
        <dbReference type="Rhea" id="RHEA-COMP:11369"/>
        <dbReference type="Rhea" id="RHEA-COMP:11370"/>
        <dbReference type="ChEBI" id="CHEBI:15378"/>
        <dbReference type="ChEBI" id="CHEBI:57856"/>
        <dbReference type="ChEBI" id="CHEBI:59789"/>
        <dbReference type="ChEBI" id="CHEBI:85452"/>
        <dbReference type="ChEBI" id="CHEBI:85454"/>
        <dbReference type="EC" id="2.1.1.37"/>
    </reaction>
</comment>
<evidence type="ECO:0000256" key="3">
    <source>
        <dbReference type="ARBA" id="ARBA00022679"/>
    </source>
</evidence>
<dbReference type="Proteomes" id="UP000031586">
    <property type="component" value="Unassembled WGS sequence"/>
</dbReference>
<dbReference type="GO" id="GO:0009307">
    <property type="term" value="P:DNA restriction-modification system"/>
    <property type="evidence" value="ECO:0007669"/>
    <property type="project" value="UniProtKB-KW"/>
</dbReference>
<evidence type="ECO:0000313" key="8">
    <source>
        <dbReference type="EMBL" id="KIF53374.1"/>
    </source>
</evidence>
<accession>A0A0C1ZB85</accession>
<keyword evidence="3 7" id="KW-0808">Transferase</keyword>
<comment type="similarity">
    <text evidence="7">Belongs to the class I-like SAM-binding methyltransferase superfamily. C5-methyltransferase family.</text>
</comment>
<dbReference type="EMBL" id="JPRD01000015">
    <property type="protein sequence ID" value="KIF53374.1"/>
    <property type="molecule type" value="Genomic_DNA"/>
</dbReference>
<evidence type="ECO:0000256" key="1">
    <source>
        <dbReference type="ARBA" id="ARBA00011975"/>
    </source>
</evidence>
<name>A0A0C1ZB85_9VIBR</name>
<evidence type="ECO:0000256" key="4">
    <source>
        <dbReference type="ARBA" id="ARBA00022691"/>
    </source>
</evidence>
<dbReference type="Gene3D" id="3.40.50.150">
    <property type="entry name" value="Vaccinia Virus protein VP39"/>
    <property type="match status" value="1"/>
</dbReference>
<keyword evidence="5" id="KW-0680">Restriction system</keyword>
<comment type="caution">
    <text evidence="8">The sequence shown here is derived from an EMBL/GenBank/DDBJ whole genome shotgun (WGS) entry which is preliminary data.</text>
</comment>
<evidence type="ECO:0000256" key="7">
    <source>
        <dbReference type="PROSITE-ProRule" id="PRU01016"/>
    </source>
</evidence>
<dbReference type="InterPro" id="IPR050750">
    <property type="entry name" value="C5-MTase"/>
</dbReference>
<feature type="active site" evidence="7">
    <location>
        <position position="225"/>
    </location>
</feature>
<reference evidence="8 9" key="1">
    <citation type="submission" date="2014-07" db="EMBL/GenBank/DDBJ databases">
        <title>Unique and conserved regions in Vibrio harveyi and related species in comparison with the shrimp pathogen Vibrio harveyi CAIM 1792.</title>
        <authorList>
            <person name="Espinoza-Valles I."/>
            <person name="Vora G."/>
            <person name="Leekitcharoenphon P."/>
            <person name="Ussery D."/>
            <person name="Hoj L."/>
            <person name="Gomez-Gil B."/>
        </authorList>
    </citation>
    <scope>NUCLEOTIDE SEQUENCE [LARGE SCALE GENOMIC DNA]</scope>
    <source>
        <strain evidence="9">CAIM 1854 / LMG 25443</strain>
    </source>
</reference>
<protein>
    <recommendedName>
        <fullName evidence="1">DNA (cytosine-5-)-methyltransferase</fullName>
        <ecNumber evidence="1">2.1.1.37</ecNumber>
    </recommendedName>
</protein>
<dbReference type="Gene3D" id="3.90.120.30">
    <property type="match status" value="1"/>
</dbReference>
<dbReference type="PROSITE" id="PS51679">
    <property type="entry name" value="SAM_MT_C5"/>
    <property type="match status" value="1"/>
</dbReference>
<dbReference type="GO" id="GO:0003886">
    <property type="term" value="F:DNA (cytosine-5-)-methyltransferase activity"/>
    <property type="evidence" value="ECO:0007669"/>
    <property type="project" value="UniProtKB-EC"/>
</dbReference>
<dbReference type="Pfam" id="PF00145">
    <property type="entry name" value="DNA_methylase"/>
    <property type="match status" value="1"/>
</dbReference>
<evidence type="ECO:0000256" key="6">
    <source>
        <dbReference type="ARBA" id="ARBA00047422"/>
    </source>
</evidence>
<evidence type="ECO:0000256" key="5">
    <source>
        <dbReference type="ARBA" id="ARBA00022747"/>
    </source>
</evidence>
<dbReference type="InterPro" id="IPR029063">
    <property type="entry name" value="SAM-dependent_MTases_sf"/>
</dbReference>
<evidence type="ECO:0000256" key="2">
    <source>
        <dbReference type="ARBA" id="ARBA00022603"/>
    </source>
</evidence>
<dbReference type="SUPFAM" id="SSF53335">
    <property type="entry name" value="S-adenosyl-L-methionine-dependent methyltransferases"/>
    <property type="match status" value="1"/>
</dbReference>
<keyword evidence="4 7" id="KW-0949">S-adenosyl-L-methionine</keyword>
<dbReference type="PANTHER" id="PTHR46098">
    <property type="entry name" value="TRNA (CYTOSINE(38)-C(5))-METHYLTRANSFERASE"/>
    <property type="match status" value="1"/>
</dbReference>
<dbReference type="PATRIC" id="fig|1229493.5.peg.1223"/>